<sequence>MWGPAAGLPPRRVQSALAGAGRFCLWRPGAATRRARAAWGLRGFSDSYLQPLPYLDFEESFPGESRLGPEPKRYITHRGLARTLGQLLLGRTRRGALILECNPGPGILTQVLLESGARVVALESERAFIPHLESLGKDTNGKLDVVHCDFFKLDPKVCEVIKPPIMISKTLFKSLGIKALPWSEGIPLKVFGIFPIKHERKALWKLLYHLYACNSIYRYGRVELNMFIGEREYQRLTATPKSPDTYQVLSVIGQVACEVKLLHKEPWSSFDVYAQSGKLEKPKNKEISELMEQNMYFIRLIPRKNLFTENLTPINFDIFFHMVRHCFGKPNASLLHHLRALSPIDSKEILRKMKISETKKVNKMSPRDFKQVFERIESMEGDGPYKWLYDDSMDDSLV</sequence>
<evidence type="ECO:0000256" key="2">
    <source>
        <dbReference type="ARBA" id="ARBA00022552"/>
    </source>
</evidence>
<keyword evidence="9" id="KW-0496">Mitochondrion</keyword>
<dbReference type="GO" id="GO:0006391">
    <property type="term" value="P:transcription initiation at mitochondrial promoter"/>
    <property type="evidence" value="ECO:0007669"/>
    <property type="project" value="Ensembl"/>
</dbReference>
<dbReference type="OMA" id="IFEVPWT"/>
<evidence type="ECO:0000256" key="3">
    <source>
        <dbReference type="ARBA" id="ARBA00022603"/>
    </source>
</evidence>
<protein>
    <recommendedName>
        <fullName evidence="14">rRNA adenine N(6)-methyltransferase</fullName>
        <ecNumber evidence="14">2.1.1.-</ecNumber>
    </recommendedName>
</protein>
<comment type="caution">
    <text evidence="13">Lacks conserved residue(s) required for the propagation of feature annotation.</text>
</comment>
<evidence type="ECO:0000313" key="17">
    <source>
        <dbReference type="RefSeq" id="XP_012872990.1"/>
    </source>
</evidence>
<dbReference type="GO" id="GO:0000179">
    <property type="term" value="F:rRNA (adenine-N6,N6-)-dimethyltransferase activity"/>
    <property type="evidence" value="ECO:0007669"/>
    <property type="project" value="UniProtKB-UniRule"/>
</dbReference>
<dbReference type="RefSeq" id="XP_012872990.1">
    <property type="nucleotide sequence ID" value="XM_013017536.1"/>
</dbReference>
<dbReference type="PANTHER" id="PTHR11727">
    <property type="entry name" value="DIMETHYLADENOSINE TRANSFERASE"/>
    <property type="match status" value="1"/>
</dbReference>
<organism evidence="16 17">
    <name type="scientific">Dipodomys ordii</name>
    <name type="common">Ord's kangaroo rat</name>
    <dbReference type="NCBI Taxonomy" id="10020"/>
    <lineage>
        <taxon>Eukaryota</taxon>
        <taxon>Metazoa</taxon>
        <taxon>Chordata</taxon>
        <taxon>Craniata</taxon>
        <taxon>Vertebrata</taxon>
        <taxon>Euteleostomi</taxon>
        <taxon>Mammalia</taxon>
        <taxon>Eutheria</taxon>
        <taxon>Euarchontoglires</taxon>
        <taxon>Glires</taxon>
        <taxon>Rodentia</taxon>
        <taxon>Castorimorpha</taxon>
        <taxon>Heteromyidae</taxon>
        <taxon>Dipodomyinae</taxon>
        <taxon>Dipodomys</taxon>
    </lineage>
</organism>
<comment type="similarity">
    <text evidence="13 14">Belongs to the class I-like SAM-binding methyltransferase superfamily. rRNA adenine N(6)-methyltransferase family.</text>
</comment>
<dbReference type="Pfam" id="PF00398">
    <property type="entry name" value="RrnaAD"/>
    <property type="match status" value="1"/>
</dbReference>
<feature type="binding site" evidence="13">
    <location>
        <position position="149"/>
    </location>
    <ligand>
        <name>S-adenosyl-L-methionine</name>
        <dbReference type="ChEBI" id="CHEBI:59789"/>
    </ligand>
</feature>
<keyword evidence="5 13" id="KW-0949">S-adenosyl-L-methionine</keyword>
<reference evidence="17" key="1">
    <citation type="submission" date="2025-08" db="UniProtKB">
        <authorList>
            <consortium name="RefSeq"/>
        </authorList>
    </citation>
    <scope>IDENTIFICATION</scope>
    <source>
        <tissue evidence="17">Kidney</tissue>
    </source>
</reference>
<dbReference type="SUPFAM" id="SSF53335">
    <property type="entry name" value="S-adenosyl-L-methionine-dependent methyltransferases"/>
    <property type="match status" value="1"/>
</dbReference>
<accession>A0A1S3F9P6</accession>
<dbReference type="Proteomes" id="UP000081671">
    <property type="component" value="Unplaced"/>
</dbReference>
<dbReference type="FunFam" id="3.40.50.150:FF:000209">
    <property type="entry name" value="rRNA adenine N(6)-methyltransferase"/>
    <property type="match status" value="1"/>
</dbReference>
<dbReference type="Gene3D" id="3.40.50.150">
    <property type="entry name" value="Vaccinia Virus protein VP39"/>
    <property type="match status" value="1"/>
</dbReference>
<evidence type="ECO:0000256" key="10">
    <source>
        <dbReference type="ARBA" id="ARBA00023163"/>
    </source>
</evidence>
<dbReference type="PROSITE" id="PS51689">
    <property type="entry name" value="SAM_RNA_A_N6_MT"/>
    <property type="match status" value="1"/>
</dbReference>
<dbReference type="SMART" id="SM00650">
    <property type="entry name" value="rADc"/>
    <property type="match status" value="1"/>
</dbReference>
<proteinExistence type="inferred from homology"/>
<dbReference type="OrthoDB" id="9895503at2759"/>
<dbReference type="GeneID" id="105986551"/>
<evidence type="ECO:0000256" key="14">
    <source>
        <dbReference type="RuleBase" id="RU362106"/>
    </source>
</evidence>
<keyword evidence="6 13" id="KW-0694">RNA-binding</keyword>
<keyword evidence="3 13" id="KW-0489">Methyltransferase</keyword>
<dbReference type="CTD" id="64216"/>
<dbReference type="InParanoid" id="A0A1S3F9P6"/>
<dbReference type="InterPro" id="IPR020598">
    <property type="entry name" value="rRNA_Ade_methylase_Trfase_N"/>
</dbReference>
<dbReference type="GO" id="GO:0003723">
    <property type="term" value="F:RNA binding"/>
    <property type="evidence" value="ECO:0007669"/>
    <property type="project" value="UniProtKB-UniRule"/>
</dbReference>
<dbReference type="SMR" id="A0A1S3F9P6"/>
<evidence type="ECO:0000256" key="6">
    <source>
        <dbReference type="ARBA" id="ARBA00022884"/>
    </source>
</evidence>
<evidence type="ECO:0000256" key="5">
    <source>
        <dbReference type="ARBA" id="ARBA00022691"/>
    </source>
</evidence>
<dbReference type="InterPro" id="IPR029063">
    <property type="entry name" value="SAM-dependent_MTases_sf"/>
</dbReference>
<comment type="catalytic activity">
    <reaction evidence="11">
        <text>adenosine in rRNA + S-adenosyl-L-methionine = N(6)-methyladenosine in rRNA + S-adenosyl-L-homocysteine + H(+)</text>
        <dbReference type="Rhea" id="RHEA:58728"/>
        <dbReference type="Rhea" id="RHEA-COMP:15198"/>
        <dbReference type="Rhea" id="RHEA-COMP:15199"/>
        <dbReference type="ChEBI" id="CHEBI:15378"/>
        <dbReference type="ChEBI" id="CHEBI:57856"/>
        <dbReference type="ChEBI" id="CHEBI:59789"/>
        <dbReference type="ChEBI" id="CHEBI:74411"/>
        <dbReference type="ChEBI" id="CHEBI:74449"/>
    </reaction>
</comment>
<dbReference type="GO" id="GO:0008988">
    <property type="term" value="F:rRNA (adenine-N6-)-methyltransferase activity"/>
    <property type="evidence" value="ECO:0007669"/>
    <property type="project" value="RHEA"/>
</dbReference>
<keyword evidence="7" id="KW-0809">Transit peptide</keyword>
<dbReference type="PIRSF" id="PIRSF027833">
    <property type="entry name" value="MtTFB2"/>
    <property type="match status" value="1"/>
</dbReference>
<keyword evidence="8" id="KW-0805">Transcription regulation</keyword>
<keyword evidence="2 14" id="KW-0698">rRNA processing</keyword>
<feature type="domain" description="Ribosomal RNA adenine methylase transferase N-terminal" evidence="15">
    <location>
        <begin position="83"/>
        <end position="283"/>
    </location>
</feature>
<feature type="binding site" evidence="13">
    <location>
        <position position="123"/>
    </location>
    <ligand>
        <name>S-adenosyl-L-methionine</name>
        <dbReference type="ChEBI" id="CHEBI:59789"/>
    </ligand>
</feature>
<comment type="subunit">
    <text evidence="12">Homodimer. Component of the mitochondrial transcription initiation complex, composed at least of TFB2M, TFAM and POLRMT. In this complex TFAM recruits POLRMT to the promoter whereas TFB2M induces structural changes in POLRMT to enable promoter opening and trapping of the DNA non-template strand. Interacts with mitochondrial RNA polymerase POLRMT. Interacts with TFAM.</text>
</comment>
<gene>
    <name evidence="17" type="primary">Tfb2m</name>
</gene>
<evidence type="ECO:0000256" key="4">
    <source>
        <dbReference type="ARBA" id="ARBA00022679"/>
    </source>
</evidence>
<dbReference type="STRING" id="10020.ENSDORP00000021697"/>
<comment type="subcellular location">
    <subcellularLocation>
        <location evidence="1">Mitochondrion</location>
    </subcellularLocation>
</comment>
<evidence type="ECO:0000256" key="12">
    <source>
        <dbReference type="ARBA" id="ARBA00062295"/>
    </source>
</evidence>
<dbReference type="AlphaFoldDB" id="A0A1S3F9P6"/>
<evidence type="ECO:0000313" key="16">
    <source>
        <dbReference type="Proteomes" id="UP000081671"/>
    </source>
</evidence>
<dbReference type="PANTHER" id="PTHR11727:SF13">
    <property type="entry name" value="DIMETHYLADENOSINE TRANSFERASE 2, MITOCHONDRIAL"/>
    <property type="match status" value="1"/>
</dbReference>
<evidence type="ECO:0000256" key="13">
    <source>
        <dbReference type="PROSITE-ProRule" id="PRU01026"/>
    </source>
</evidence>
<keyword evidence="10" id="KW-0804">Transcription</keyword>
<evidence type="ECO:0000256" key="1">
    <source>
        <dbReference type="ARBA" id="ARBA00004173"/>
    </source>
</evidence>
<evidence type="ECO:0000256" key="8">
    <source>
        <dbReference type="ARBA" id="ARBA00023015"/>
    </source>
</evidence>
<evidence type="ECO:0000256" key="9">
    <source>
        <dbReference type="ARBA" id="ARBA00023128"/>
    </source>
</evidence>
<keyword evidence="16" id="KW-1185">Reference proteome</keyword>
<dbReference type="GO" id="GO:0042645">
    <property type="term" value="C:mitochondrial nucleoid"/>
    <property type="evidence" value="ECO:0007669"/>
    <property type="project" value="Ensembl"/>
</dbReference>
<evidence type="ECO:0000256" key="7">
    <source>
        <dbReference type="ARBA" id="ARBA00022946"/>
    </source>
</evidence>
<evidence type="ECO:0000256" key="11">
    <source>
        <dbReference type="ARBA" id="ARBA00052995"/>
    </source>
</evidence>
<dbReference type="FunCoup" id="A0A1S3F9P6">
    <property type="interactions" value="1292"/>
</dbReference>
<dbReference type="InterPro" id="IPR001737">
    <property type="entry name" value="KsgA/Erm"/>
</dbReference>
<dbReference type="KEGG" id="dord:105986551"/>
<keyword evidence="4 13" id="KW-0808">Transferase</keyword>
<dbReference type="EC" id="2.1.1.-" evidence="14"/>
<feature type="binding site" evidence="13">
    <location>
        <position position="75"/>
    </location>
    <ligand>
        <name>S-adenosyl-L-methionine</name>
        <dbReference type="ChEBI" id="CHEBI:59789"/>
    </ligand>
</feature>
<dbReference type="GO" id="GO:0034246">
    <property type="term" value="F:mitochondrial transcription factor activity"/>
    <property type="evidence" value="ECO:0007669"/>
    <property type="project" value="Ensembl"/>
</dbReference>
<name>A0A1S3F9P6_DIPOR</name>
<evidence type="ECO:0000259" key="15">
    <source>
        <dbReference type="SMART" id="SM00650"/>
    </source>
</evidence>